<organism evidence="3 5">
    <name type="scientific">Tepidimonas ignava</name>
    <dbReference type="NCBI Taxonomy" id="114249"/>
    <lineage>
        <taxon>Bacteria</taxon>
        <taxon>Pseudomonadati</taxon>
        <taxon>Pseudomonadota</taxon>
        <taxon>Betaproteobacteria</taxon>
        <taxon>Burkholderiales</taxon>
        <taxon>Tepidimonas</taxon>
    </lineage>
</organism>
<dbReference type="EMBL" id="VJNC01000003">
    <property type="protein sequence ID" value="TSE23128.1"/>
    <property type="molecule type" value="Genomic_DNA"/>
</dbReference>
<dbReference type="PROSITE" id="PS50206">
    <property type="entry name" value="RHODANESE_3"/>
    <property type="match status" value="1"/>
</dbReference>
<dbReference type="AlphaFoldDB" id="A0A4R3LHU2"/>
<keyword evidence="6" id="KW-1185">Reference proteome</keyword>
<dbReference type="Pfam" id="PF00581">
    <property type="entry name" value="Rhodanese"/>
    <property type="match status" value="1"/>
</dbReference>
<protein>
    <submittedName>
        <fullName evidence="3">Rhodanese-related sulfurtransferase</fullName>
    </submittedName>
    <submittedName>
        <fullName evidence="4">Thiosulfate sulfurtransferase GlpE</fullName>
        <ecNumber evidence="4">2.8.1.1</ecNumber>
    </submittedName>
</protein>
<keyword evidence="3" id="KW-0808">Transferase</keyword>
<dbReference type="Proteomes" id="UP000295536">
    <property type="component" value="Unassembled WGS sequence"/>
</dbReference>
<feature type="domain" description="Rhodanese" evidence="2">
    <location>
        <begin position="76"/>
        <end position="166"/>
    </location>
</feature>
<reference evidence="3 5" key="1">
    <citation type="submission" date="2019-03" db="EMBL/GenBank/DDBJ databases">
        <title>Genomic Encyclopedia of Type Strains, Phase IV (KMG-IV): sequencing the most valuable type-strain genomes for metagenomic binning, comparative biology and taxonomic classification.</title>
        <authorList>
            <person name="Goeker M."/>
        </authorList>
    </citation>
    <scope>NUCLEOTIDE SEQUENCE [LARGE SCALE GENOMIC DNA]</scope>
    <source>
        <strain evidence="3 5">DSM 12034</strain>
    </source>
</reference>
<accession>A0A4R3LHU2</accession>
<proteinExistence type="predicted"/>
<keyword evidence="1" id="KW-0812">Transmembrane</keyword>
<dbReference type="SUPFAM" id="SSF52821">
    <property type="entry name" value="Rhodanese/Cell cycle control phosphatase"/>
    <property type="match status" value="1"/>
</dbReference>
<keyword evidence="1" id="KW-0472">Membrane</keyword>
<dbReference type="PANTHER" id="PTHR43031:SF18">
    <property type="entry name" value="RHODANESE-RELATED SULFURTRANSFERASES"/>
    <property type="match status" value="1"/>
</dbReference>
<evidence type="ECO:0000313" key="4">
    <source>
        <dbReference type="EMBL" id="TSE23128.1"/>
    </source>
</evidence>
<dbReference type="InterPro" id="IPR001763">
    <property type="entry name" value="Rhodanese-like_dom"/>
</dbReference>
<dbReference type="Gene3D" id="3.40.250.10">
    <property type="entry name" value="Rhodanese-like domain"/>
    <property type="match status" value="1"/>
</dbReference>
<dbReference type="InterPro" id="IPR050229">
    <property type="entry name" value="GlpE_sulfurtransferase"/>
</dbReference>
<reference evidence="4 6" key="2">
    <citation type="submission" date="2019-07" db="EMBL/GenBank/DDBJ databases">
        <title>Tepidimonas ignava SPS-1037 draft genome.</title>
        <authorList>
            <person name="Da Costa M.S."/>
            <person name="Froufe H.J.C."/>
            <person name="Egas C."/>
            <person name="Albuquerque L."/>
        </authorList>
    </citation>
    <scope>NUCLEOTIDE SEQUENCE [LARGE SCALE GENOMIC DNA]</scope>
    <source>
        <strain evidence="4 6">SPS-1037</strain>
    </source>
</reference>
<evidence type="ECO:0000256" key="1">
    <source>
        <dbReference type="SAM" id="Phobius"/>
    </source>
</evidence>
<sequence length="167" mass="17500">MACGENPNILEYRAGQAARAALRHEPNEERSTVDFLLDNWVLVAVAAGSGLMLLWPVISGGVAAGVDPTQAVQLINRDKAVVIDVCTPAEFAAGHVAGARNVPLDQLAERLPQVVKDKSVPVVLVCASGVRSRRAAALAKKLGYERAVSLAGGMAAWRAASLPVQRG</sequence>
<dbReference type="Proteomes" id="UP000315577">
    <property type="component" value="Unassembled WGS sequence"/>
</dbReference>
<keyword evidence="1" id="KW-1133">Transmembrane helix</keyword>
<dbReference type="EMBL" id="SMAH01000001">
    <property type="protein sequence ID" value="TCS99743.1"/>
    <property type="molecule type" value="Genomic_DNA"/>
</dbReference>
<evidence type="ECO:0000313" key="3">
    <source>
        <dbReference type="EMBL" id="TCS99743.1"/>
    </source>
</evidence>
<dbReference type="SMART" id="SM00450">
    <property type="entry name" value="RHOD"/>
    <property type="match status" value="1"/>
</dbReference>
<evidence type="ECO:0000313" key="5">
    <source>
        <dbReference type="Proteomes" id="UP000295536"/>
    </source>
</evidence>
<name>A0A4R3LHU2_9BURK</name>
<evidence type="ECO:0000313" key="6">
    <source>
        <dbReference type="Proteomes" id="UP000315577"/>
    </source>
</evidence>
<dbReference type="GO" id="GO:0004792">
    <property type="term" value="F:thiosulfate-cyanide sulfurtransferase activity"/>
    <property type="evidence" value="ECO:0007669"/>
    <property type="project" value="UniProtKB-EC"/>
</dbReference>
<dbReference type="PANTHER" id="PTHR43031">
    <property type="entry name" value="FAD-DEPENDENT OXIDOREDUCTASE"/>
    <property type="match status" value="1"/>
</dbReference>
<evidence type="ECO:0000259" key="2">
    <source>
        <dbReference type="PROSITE" id="PS50206"/>
    </source>
</evidence>
<feature type="transmembrane region" description="Helical" evidence="1">
    <location>
        <begin position="40"/>
        <end position="58"/>
    </location>
</feature>
<comment type="caution">
    <text evidence="3">The sequence shown here is derived from an EMBL/GenBank/DDBJ whole genome shotgun (WGS) entry which is preliminary data.</text>
</comment>
<dbReference type="InterPro" id="IPR036873">
    <property type="entry name" value="Rhodanese-like_dom_sf"/>
</dbReference>
<gene>
    <name evidence="4" type="primary">glpE</name>
    <name evidence="3" type="ORF">EDC36_1018</name>
    <name evidence="4" type="ORF">Tigna_00502</name>
</gene>
<dbReference type="CDD" id="cd00158">
    <property type="entry name" value="RHOD"/>
    <property type="match status" value="1"/>
</dbReference>
<dbReference type="EC" id="2.8.1.1" evidence="4"/>